<feature type="domain" description="RecX third three-helical" evidence="8">
    <location>
        <begin position="158"/>
        <end position="206"/>
    </location>
</feature>
<dbReference type="OrthoDB" id="9794014at2"/>
<evidence type="ECO:0000259" key="8">
    <source>
        <dbReference type="Pfam" id="PF21981"/>
    </source>
</evidence>
<keyword evidence="4 5" id="KW-0963">Cytoplasm</keyword>
<accession>A0A402D460</accession>
<reference evidence="10 11" key="1">
    <citation type="journal article" date="2019" name="Int. J. Syst. Evol. Microbiol.">
        <title>Capsulimonas corticalis gen. nov., sp. nov., an aerobic capsulated bacterium, of a novel bacterial order, Capsulimonadales ord. nov., of the class Armatimonadia of the phylum Armatimonadetes.</title>
        <authorList>
            <person name="Li J."/>
            <person name="Kudo C."/>
            <person name="Tonouchi A."/>
        </authorList>
    </citation>
    <scope>NUCLEOTIDE SEQUENCE [LARGE SCALE GENOMIC DNA]</scope>
    <source>
        <strain evidence="10 11">AX-7</strain>
    </source>
</reference>
<dbReference type="InterPro" id="IPR003783">
    <property type="entry name" value="Regulatory_RecX"/>
</dbReference>
<gene>
    <name evidence="5 10" type="primary">recX</name>
    <name evidence="10" type="ORF">CCAX7_12730</name>
</gene>
<proteinExistence type="inferred from homology"/>
<dbReference type="GO" id="GO:0006282">
    <property type="term" value="P:regulation of DNA repair"/>
    <property type="evidence" value="ECO:0007669"/>
    <property type="project" value="UniProtKB-UniRule"/>
</dbReference>
<dbReference type="InterPro" id="IPR053925">
    <property type="entry name" value="RecX_HTH_3rd"/>
</dbReference>
<dbReference type="AlphaFoldDB" id="A0A402D460"/>
<evidence type="ECO:0000313" key="10">
    <source>
        <dbReference type="EMBL" id="BDI29222.1"/>
    </source>
</evidence>
<evidence type="ECO:0000256" key="5">
    <source>
        <dbReference type="HAMAP-Rule" id="MF_01114"/>
    </source>
</evidence>
<dbReference type="InterPro" id="IPR036388">
    <property type="entry name" value="WH-like_DNA-bd_sf"/>
</dbReference>
<sequence length="226" mass="25615">MSIITALEPQQRRAGRINVFVDGQFIIGVGEGVAASLRLRLGQEITPERLTEIASAEELHRATEAAYTYLETRARSEKEVRDRLSRDEYPDEVITQVIDKLREMTLLDDSQFAKQWVQAKTNVAGSRPVGRRRISSQLYQKGVHKDTIGKALAEVTDDDEIELARAAARKKVRALSDDPEIARAERQRLIAFLQRRGFSWETCKRVADESFSPPEDAFDDEDPAEE</sequence>
<dbReference type="KEGG" id="ccot:CCAX7_12730"/>
<evidence type="ECO:0000256" key="2">
    <source>
        <dbReference type="ARBA" id="ARBA00009695"/>
    </source>
</evidence>
<dbReference type="HAMAP" id="MF_01114">
    <property type="entry name" value="RecX"/>
    <property type="match status" value="1"/>
</dbReference>
<dbReference type="FunCoup" id="A0A402D460">
    <property type="interactions" value="4"/>
</dbReference>
<evidence type="ECO:0000259" key="7">
    <source>
        <dbReference type="Pfam" id="PF02631"/>
    </source>
</evidence>
<evidence type="ECO:0000256" key="3">
    <source>
        <dbReference type="ARBA" id="ARBA00018111"/>
    </source>
</evidence>
<feature type="domain" description="RecX second three-helical" evidence="7">
    <location>
        <begin position="108"/>
        <end position="152"/>
    </location>
</feature>
<keyword evidence="11" id="KW-1185">Reference proteome</keyword>
<feature type="domain" description="RecX first three-helical" evidence="9">
    <location>
        <begin position="62"/>
        <end position="101"/>
    </location>
</feature>
<comment type="subcellular location">
    <subcellularLocation>
        <location evidence="1 5">Cytoplasm</location>
    </subcellularLocation>
</comment>
<dbReference type="RefSeq" id="WP_119324332.1">
    <property type="nucleotide sequence ID" value="NZ_AP025739.1"/>
</dbReference>
<evidence type="ECO:0000256" key="1">
    <source>
        <dbReference type="ARBA" id="ARBA00004496"/>
    </source>
</evidence>
<evidence type="ECO:0000259" key="9">
    <source>
        <dbReference type="Pfam" id="PF21982"/>
    </source>
</evidence>
<organism evidence="10 11">
    <name type="scientific">Capsulimonas corticalis</name>
    <dbReference type="NCBI Taxonomy" id="2219043"/>
    <lineage>
        <taxon>Bacteria</taxon>
        <taxon>Bacillati</taxon>
        <taxon>Armatimonadota</taxon>
        <taxon>Armatimonadia</taxon>
        <taxon>Capsulimonadales</taxon>
        <taxon>Capsulimonadaceae</taxon>
        <taxon>Capsulimonas</taxon>
    </lineage>
</organism>
<dbReference type="Pfam" id="PF02631">
    <property type="entry name" value="RecX_HTH2"/>
    <property type="match status" value="1"/>
</dbReference>
<dbReference type="Proteomes" id="UP000287394">
    <property type="component" value="Chromosome"/>
</dbReference>
<dbReference type="PANTHER" id="PTHR33602">
    <property type="entry name" value="REGULATORY PROTEIN RECX FAMILY PROTEIN"/>
    <property type="match status" value="1"/>
</dbReference>
<dbReference type="InterPro" id="IPR053924">
    <property type="entry name" value="RecX_HTH_2nd"/>
</dbReference>
<protein>
    <recommendedName>
        <fullName evidence="3 5">Regulatory protein RecX</fullName>
    </recommendedName>
</protein>
<dbReference type="GO" id="GO:0005737">
    <property type="term" value="C:cytoplasm"/>
    <property type="evidence" value="ECO:0007669"/>
    <property type="project" value="UniProtKB-SubCell"/>
</dbReference>
<evidence type="ECO:0000313" key="11">
    <source>
        <dbReference type="Proteomes" id="UP000287394"/>
    </source>
</evidence>
<name>A0A402D460_9BACT</name>
<dbReference type="InterPro" id="IPR053926">
    <property type="entry name" value="RecX_HTH_1st"/>
</dbReference>
<evidence type="ECO:0000256" key="6">
    <source>
        <dbReference type="SAM" id="MobiDB-lite"/>
    </source>
</evidence>
<dbReference type="PANTHER" id="PTHR33602:SF1">
    <property type="entry name" value="REGULATORY PROTEIN RECX FAMILY PROTEIN"/>
    <property type="match status" value="1"/>
</dbReference>
<comment type="function">
    <text evidence="5">Modulates RecA activity.</text>
</comment>
<feature type="region of interest" description="Disordered" evidence="6">
    <location>
        <begin position="207"/>
        <end position="226"/>
    </location>
</feature>
<dbReference type="EMBL" id="AP025739">
    <property type="protein sequence ID" value="BDI29222.1"/>
    <property type="molecule type" value="Genomic_DNA"/>
</dbReference>
<dbReference type="Pfam" id="PF21981">
    <property type="entry name" value="RecX_HTH3"/>
    <property type="match status" value="1"/>
</dbReference>
<comment type="similarity">
    <text evidence="2 5">Belongs to the RecX family.</text>
</comment>
<evidence type="ECO:0000256" key="4">
    <source>
        <dbReference type="ARBA" id="ARBA00022490"/>
    </source>
</evidence>
<feature type="compositionally biased region" description="Acidic residues" evidence="6">
    <location>
        <begin position="216"/>
        <end position="226"/>
    </location>
</feature>
<dbReference type="Pfam" id="PF21982">
    <property type="entry name" value="RecX_HTH1"/>
    <property type="match status" value="1"/>
</dbReference>
<dbReference type="Gene3D" id="1.10.10.10">
    <property type="entry name" value="Winged helix-like DNA-binding domain superfamily/Winged helix DNA-binding domain"/>
    <property type="match status" value="3"/>
</dbReference>